<keyword evidence="9" id="KW-1185">Reference proteome</keyword>
<dbReference type="InterPro" id="IPR012944">
    <property type="entry name" value="SusD_RagB_dom"/>
</dbReference>
<comment type="similarity">
    <text evidence="2">Belongs to the SusD family.</text>
</comment>
<reference evidence="8 9" key="1">
    <citation type="submission" date="2019-08" db="EMBL/GenBank/DDBJ databases">
        <title>Whole genome sequencing of chitin degrading bacteria Chitinophaga pinensis YS16.</title>
        <authorList>
            <person name="Singh R.P."/>
            <person name="Manchanda G."/>
            <person name="Maurya I.K."/>
            <person name="Joshi N.K."/>
            <person name="Srivastava A.K."/>
        </authorList>
    </citation>
    <scope>NUCLEOTIDE SEQUENCE [LARGE SCALE GENOMIC DNA]</scope>
    <source>
        <strain evidence="8 9">YS-16</strain>
    </source>
</reference>
<evidence type="ECO:0000256" key="4">
    <source>
        <dbReference type="ARBA" id="ARBA00023136"/>
    </source>
</evidence>
<comment type="caution">
    <text evidence="8">The sequence shown here is derived from an EMBL/GenBank/DDBJ whole genome shotgun (WGS) entry which is preliminary data.</text>
</comment>
<evidence type="ECO:0000256" key="2">
    <source>
        <dbReference type="ARBA" id="ARBA00006275"/>
    </source>
</evidence>
<protein>
    <submittedName>
        <fullName evidence="8">RagB/SusD family nutrient uptake outer membrane protein</fullName>
    </submittedName>
</protein>
<evidence type="ECO:0000256" key="5">
    <source>
        <dbReference type="ARBA" id="ARBA00023237"/>
    </source>
</evidence>
<evidence type="ECO:0000259" key="7">
    <source>
        <dbReference type="Pfam" id="PF14322"/>
    </source>
</evidence>
<dbReference type="Proteomes" id="UP000318815">
    <property type="component" value="Unassembled WGS sequence"/>
</dbReference>
<organism evidence="8 9">
    <name type="scientific">Chitinophaga pinensis</name>
    <dbReference type="NCBI Taxonomy" id="79329"/>
    <lineage>
        <taxon>Bacteria</taxon>
        <taxon>Pseudomonadati</taxon>
        <taxon>Bacteroidota</taxon>
        <taxon>Chitinophagia</taxon>
        <taxon>Chitinophagales</taxon>
        <taxon>Chitinophagaceae</taxon>
        <taxon>Chitinophaga</taxon>
    </lineage>
</organism>
<evidence type="ECO:0000259" key="6">
    <source>
        <dbReference type="Pfam" id="PF07980"/>
    </source>
</evidence>
<dbReference type="Pfam" id="PF14322">
    <property type="entry name" value="SusD-like_3"/>
    <property type="match status" value="1"/>
</dbReference>
<dbReference type="PROSITE" id="PS51257">
    <property type="entry name" value="PROKAR_LIPOPROTEIN"/>
    <property type="match status" value="1"/>
</dbReference>
<accession>A0A5C6LS67</accession>
<keyword evidence="3" id="KW-0732">Signal</keyword>
<keyword evidence="4" id="KW-0472">Membrane</keyword>
<evidence type="ECO:0000313" key="9">
    <source>
        <dbReference type="Proteomes" id="UP000318815"/>
    </source>
</evidence>
<comment type="subcellular location">
    <subcellularLocation>
        <location evidence="1">Cell outer membrane</location>
    </subcellularLocation>
</comment>
<dbReference type="AlphaFoldDB" id="A0A5C6LS67"/>
<gene>
    <name evidence="8" type="ORF">FEF09_22385</name>
</gene>
<evidence type="ECO:0000256" key="3">
    <source>
        <dbReference type="ARBA" id="ARBA00022729"/>
    </source>
</evidence>
<dbReference type="OrthoDB" id="608091at2"/>
<feature type="domain" description="SusD-like N-terminal" evidence="7">
    <location>
        <begin position="120"/>
        <end position="216"/>
    </location>
</feature>
<name>A0A5C6LS67_9BACT</name>
<evidence type="ECO:0000313" key="8">
    <source>
        <dbReference type="EMBL" id="TWV96844.1"/>
    </source>
</evidence>
<dbReference type="InterPro" id="IPR033985">
    <property type="entry name" value="SusD-like_N"/>
</dbReference>
<sequence length="638" mass="72055">MQTIIKIFISTALSICLLSSCNKYLDVVPDDVATLESAFANANETQAYLFGCYATMQALTDIRRNAGFTTSGEVMFPYPLQDQTTLGGGGGDAGFSILRGIQNSANPLLNYWDGYNMGLNMWQAIRKCNIFLENVHIPLDLPEFQRKRWAAEAKFLKAYFHYWLIRMYGPIPIVDVNLPVNASIDDVRIKQQPVDSCFSYVVRLLDEAIVDLPPVIQNLAAEQGRISATIAKAVKAEVLATAASPLFNGNRDYVAMKRKDGTQLFSAAYDESKWQLAMAACKDAIDAATAAGANLYQLRLSGGIVHMSDETRRLLTIQGAFVDSWNPEQVWTLNPQFGWQYMASPRVTADAAANVFAVYSNFSVPIGQSELFYSKNGVPISEDRTWDYKNRYKLQVGDDSHAYYIKKGYTTVKGNFNREPRYYADVAFDGSVWFGSGNLDDNNPNFVNAVNGFAAPPDQLRYNATGYWAKKLVPYQTTFGQTSVQQNYSWPFMRLTSLWLLYAECLNEVNGPGADAFLWIDKVRERAGLKGVAESWSQYSTSPNKYNTKDGLRAIIHQERRIETAFEGQAGWDLRRWKELQNVLSTPLQGWNVFNRTTEGYYQLRIAQQTVFGVRNYLYPIQDYDLLTNPNLVQTLYW</sequence>
<dbReference type="EMBL" id="VOHS01000031">
    <property type="protein sequence ID" value="TWV96844.1"/>
    <property type="molecule type" value="Genomic_DNA"/>
</dbReference>
<dbReference type="SUPFAM" id="SSF48452">
    <property type="entry name" value="TPR-like"/>
    <property type="match status" value="1"/>
</dbReference>
<evidence type="ECO:0000256" key="1">
    <source>
        <dbReference type="ARBA" id="ARBA00004442"/>
    </source>
</evidence>
<dbReference type="GO" id="GO:0009279">
    <property type="term" value="C:cell outer membrane"/>
    <property type="evidence" value="ECO:0007669"/>
    <property type="project" value="UniProtKB-SubCell"/>
</dbReference>
<dbReference type="Pfam" id="PF07980">
    <property type="entry name" value="SusD_RagB"/>
    <property type="match status" value="1"/>
</dbReference>
<dbReference type="RefSeq" id="WP_146307172.1">
    <property type="nucleotide sequence ID" value="NZ_VOHS01000031.1"/>
</dbReference>
<feature type="domain" description="RagB/SusD" evidence="6">
    <location>
        <begin position="357"/>
        <end position="638"/>
    </location>
</feature>
<keyword evidence="5" id="KW-0998">Cell outer membrane</keyword>
<proteinExistence type="inferred from homology"/>
<dbReference type="InterPro" id="IPR011990">
    <property type="entry name" value="TPR-like_helical_dom_sf"/>
</dbReference>
<dbReference type="Gene3D" id="1.25.40.390">
    <property type="match status" value="1"/>
</dbReference>